<proteinExistence type="predicted"/>
<dbReference type="PROSITE" id="PS51724">
    <property type="entry name" value="SPOR"/>
    <property type="match status" value="1"/>
</dbReference>
<evidence type="ECO:0000256" key="1">
    <source>
        <dbReference type="SAM" id="SignalP"/>
    </source>
</evidence>
<reference evidence="3 4" key="1">
    <citation type="submission" date="2020-09" db="EMBL/GenBank/DDBJ databases">
        <title>Marinomonas sp. nov., isolated from the cysticercosis algae of Qingdao, China.</title>
        <authorList>
            <person name="Sun X."/>
        </authorList>
    </citation>
    <scope>NUCLEOTIDE SEQUENCE [LARGE SCALE GENOMIC DNA]</scope>
    <source>
        <strain evidence="3 4">SM2066</strain>
    </source>
</reference>
<evidence type="ECO:0000313" key="4">
    <source>
        <dbReference type="Proteomes" id="UP000604161"/>
    </source>
</evidence>
<dbReference type="InterPro" id="IPR036680">
    <property type="entry name" value="SPOR-like_sf"/>
</dbReference>
<comment type="caution">
    <text evidence="3">The sequence shown here is derived from an EMBL/GenBank/DDBJ whole genome shotgun (WGS) entry which is preliminary data.</text>
</comment>
<dbReference type="EMBL" id="JACYFC010000008">
    <property type="protein sequence ID" value="MBD5772614.1"/>
    <property type="molecule type" value="Genomic_DNA"/>
</dbReference>
<feature type="signal peptide" evidence="1">
    <location>
        <begin position="1"/>
        <end position="22"/>
    </location>
</feature>
<name>A0ABR8P464_9GAMM</name>
<protein>
    <submittedName>
        <fullName evidence="3">SPOR domain-containing protein</fullName>
    </submittedName>
</protein>
<organism evidence="3 4">
    <name type="scientific">Marinomonas colpomeniae</name>
    <dbReference type="NCBI Taxonomy" id="2774408"/>
    <lineage>
        <taxon>Bacteria</taxon>
        <taxon>Pseudomonadati</taxon>
        <taxon>Pseudomonadota</taxon>
        <taxon>Gammaproteobacteria</taxon>
        <taxon>Oceanospirillales</taxon>
        <taxon>Oceanospirillaceae</taxon>
        <taxon>Marinomonas</taxon>
    </lineage>
</organism>
<evidence type="ECO:0000313" key="3">
    <source>
        <dbReference type="EMBL" id="MBD5772614.1"/>
    </source>
</evidence>
<evidence type="ECO:0000259" key="2">
    <source>
        <dbReference type="PROSITE" id="PS51724"/>
    </source>
</evidence>
<feature type="chain" id="PRO_5047327556" evidence="1">
    <location>
        <begin position="23"/>
        <end position="234"/>
    </location>
</feature>
<dbReference type="Pfam" id="PF05036">
    <property type="entry name" value="SPOR"/>
    <property type="match status" value="1"/>
</dbReference>
<accession>A0ABR8P464</accession>
<dbReference type="SUPFAM" id="SSF110997">
    <property type="entry name" value="Sporulation related repeat"/>
    <property type="match status" value="1"/>
</dbReference>
<dbReference type="RefSeq" id="WP_191596006.1">
    <property type="nucleotide sequence ID" value="NZ_JACYFC010000008.1"/>
</dbReference>
<dbReference type="InterPro" id="IPR007730">
    <property type="entry name" value="SPOR-like_dom"/>
</dbReference>
<keyword evidence="1" id="KW-0732">Signal</keyword>
<sequence length="234" mass="26782">MKWLFLFFVLLNAAFLSWHSFVQDKPKQIKESIYGPPVSEKIHLLSESPAVTADDYNAGVASNESLEDALNKVIDEVVVDEVALFCPRIEVERQDDKVQIIKVLTDFGWRYVEKEVTGKRPKFWLYISAPETPAIAGGIVKELASKSIESFVINRGEMKNRISLGLYSSKERAEQAQIRIQKRSGYSVNVYEHLRSVPLQQIDIEQAVDEKDWEQFVSKLDLAKMMINLEKNLC</sequence>
<keyword evidence="4" id="KW-1185">Reference proteome</keyword>
<gene>
    <name evidence="3" type="ORF">IF202_16385</name>
</gene>
<feature type="domain" description="SPOR" evidence="2">
    <location>
        <begin position="117"/>
        <end position="193"/>
    </location>
</feature>
<dbReference type="Proteomes" id="UP000604161">
    <property type="component" value="Unassembled WGS sequence"/>
</dbReference>